<evidence type="ECO:0000313" key="2">
    <source>
        <dbReference type="Proteomes" id="UP000007509"/>
    </source>
</evidence>
<dbReference type="PATRIC" id="fig|1144316.3.peg.1694"/>
<evidence type="ECO:0000313" key="1">
    <source>
        <dbReference type="EMBL" id="EJL72975.1"/>
    </source>
</evidence>
<evidence type="ECO:0008006" key="3">
    <source>
        <dbReference type="Google" id="ProtNLM"/>
    </source>
</evidence>
<dbReference type="InterPro" id="IPR005901">
    <property type="entry name" value="GLPGLI"/>
</dbReference>
<name>J2JYL8_9FLAO</name>
<dbReference type="Proteomes" id="UP000007509">
    <property type="component" value="Unassembled WGS sequence"/>
</dbReference>
<dbReference type="NCBIfam" id="TIGR01200">
    <property type="entry name" value="GLPGLI"/>
    <property type="match status" value="1"/>
</dbReference>
<reference evidence="1 2" key="1">
    <citation type="journal article" date="2012" name="J. Bacteriol.">
        <title>Twenty-one genome sequences from Pseudomonas species and 19 genome sequences from diverse bacteria isolated from the rhizosphere and endosphere of Populus deltoides.</title>
        <authorList>
            <person name="Brown S.D."/>
            <person name="Utturkar S.M."/>
            <person name="Klingeman D.M."/>
            <person name="Johnson C.M."/>
            <person name="Martin S.L."/>
            <person name="Land M.L."/>
            <person name="Lu T.Y."/>
            <person name="Schadt C.W."/>
            <person name="Doktycz M.J."/>
            <person name="Pelletier D.A."/>
        </authorList>
    </citation>
    <scope>NUCLEOTIDE SEQUENCE [LARGE SCALE GENOMIC DNA]</scope>
    <source>
        <strain evidence="1 2">CF314</strain>
    </source>
</reference>
<dbReference type="AlphaFoldDB" id="J2JYL8"/>
<gene>
    <name evidence="1" type="ORF">PMI13_01683</name>
</gene>
<accession>J2JYL8</accession>
<keyword evidence="2" id="KW-1185">Reference proteome</keyword>
<organism evidence="1 2">
    <name type="scientific">Chryseobacterium populi</name>
    <dbReference type="NCBI Taxonomy" id="1144316"/>
    <lineage>
        <taxon>Bacteria</taxon>
        <taxon>Pseudomonadati</taxon>
        <taxon>Bacteroidota</taxon>
        <taxon>Flavobacteriia</taxon>
        <taxon>Flavobacteriales</taxon>
        <taxon>Weeksellaceae</taxon>
        <taxon>Chryseobacterium group</taxon>
        <taxon>Chryseobacterium</taxon>
    </lineage>
</organism>
<protein>
    <recommendedName>
        <fullName evidence="3">GLPGLI family protein</fullName>
    </recommendedName>
</protein>
<dbReference type="EMBL" id="AKJY01000027">
    <property type="protein sequence ID" value="EJL72975.1"/>
    <property type="molecule type" value="Genomic_DNA"/>
</dbReference>
<dbReference type="RefSeq" id="WP_007842613.1">
    <property type="nucleotide sequence ID" value="NZ_AKJY01000027.1"/>
</dbReference>
<sequence length="256" mass="30111">MNEDMKKCFYLLIFSFLMGMAQKIEIKPTIQITYNANLKLGDSLKKNKNFILIGNSQDFYFGIDNLYLFDSGKYKSKDGIDSKSNNIIFNERVIKINNKTTVFTIAIDSKIRYEESESLKWVLYGETKMINGIKCQMAATNKYGRRWIAYFSKEYPQSLGPYKFNGLPGLIFELYDTRDDYHFIATKVEKNSETFKYNLSSYKLMSKKNYLTARYNMEFTIAGFPDLDEGMRKQTQEIFDKKKKMFNNPLELKPFE</sequence>
<proteinExistence type="predicted"/>
<comment type="caution">
    <text evidence="1">The sequence shown here is derived from an EMBL/GenBank/DDBJ whole genome shotgun (WGS) entry which is preliminary data.</text>
</comment>